<dbReference type="InterPro" id="IPR050090">
    <property type="entry name" value="Tyrosine_recombinase_XerCD"/>
</dbReference>
<dbReference type="PANTHER" id="PTHR30349">
    <property type="entry name" value="PHAGE INTEGRASE-RELATED"/>
    <property type="match status" value="1"/>
</dbReference>
<dbReference type="InterPro" id="IPR002104">
    <property type="entry name" value="Integrase_catalytic"/>
</dbReference>
<sequence>MYDATRLPISKPVATDVVQFDQMDLITAGFLARYSGGTLDSYSTDIRLYRQWCFTVRLDPMQVQRPHLELFARHLEIERGNAPSTVHRRLSCLRMLYRIMHVDGHIDRNPAEYIKMPKVFYDESRMVGLSRTEMSALVSQARASKPSESALITMLALLGLRVTEACNVNVEDFQEYERDHRVLRMIGKGGKPAIVPLPVPVARAMDLAAAGRTSGPLVLRVDGTRMTRRSADRVVKRLAKKAGITKSVSPHLLRHGYVTASLDAGIPLRDVQIMARHSDPRMTQRYDRARGNLDRHGNYALAAFLGGAA</sequence>
<comment type="caution">
    <text evidence="7">The sequence shown here is derived from an EMBL/GenBank/DDBJ whole genome shotgun (WGS) entry which is preliminary data.</text>
</comment>
<dbReference type="Gene3D" id="1.10.443.10">
    <property type="entry name" value="Intergrase catalytic core"/>
    <property type="match status" value="1"/>
</dbReference>
<evidence type="ECO:0000259" key="5">
    <source>
        <dbReference type="PROSITE" id="PS51898"/>
    </source>
</evidence>
<evidence type="ECO:0000256" key="2">
    <source>
        <dbReference type="ARBA" id="ARBA00023125"/>
    </source>
</evidence>
<dbReference type="EMBL" id="JAWLKB010000004">
    <property type="protein sequence ID" value="MDV6267095.1"/>
    <property type="molecule type" value="Genomic_DNA"/>
</dbReference>
<reference evidence="7 8" key="1">
    <citation type="submission" date="2023-10" db="EMBL/GenBank/DDBJ databases">
        <title>Development of a sustainable strategy for remediation of hydrocarbon-contaminated territories based on the waste exchange concept.</title>
        <authorList>
            <person name="Krivoruchko A."/>
        </authorList>
    </citation>
    <scope>NUCLEOTIDE SEQUENCE [LARGE SCALE GENOMIC DNA]</scope>
    <source>
        <strain evidence="7 8">IEGM 1203</strain>
    </source>
</reference>
<dbReference type="Pfam" id="PF13495">
    <property type="entry name" value="Phage_int_SAM_4"/>
    <property type="match status" value="1"/>
</dbReference>
<dbReference type="InterPro" id="IPR011010">
    <property type="entry name" value="DNA_brk_join_enz"/>
</dbReference>
<evidence type="ECO:0000256" key="4">
    <source>
        <dbReference type="PROSITE-ProRule" id="PRU01248"/>
    </source>
</evidence>
<organism evidence="7 8">
    <name type="scientific">Rhodococcus globerulus</name>
    <dbReference type="NCBI Taxonomy" id="33008"/>
    <lineage>
        <taxon>Bacteria</taxon>
        <taxon>Bacillati</taxon>
        <taxon>Actinomycetota</taxon>
        <taxon>Actinomycetes</taxon>
        <taxon>Mycobacteriales</taxon>
        <taxon>Nocardiaceae</taxon>
        <taxon>Rhodococcus</taxon>
    </lineage>
</organism>
<dbReference type="InterPro" id="IPR004107">
    <property type="entry name" value="Integrase_SAM-like_N"/>
</dbReference>
<evidence type="ECO:0000259" key="6">
    <source>
        <dbReference type="PROSITE" id="PS51900"/>
    </source>
</evidence>
<dbReference type="InterPro" id="IPR010998">
    <property type="entry name" value="Integrase_recombinase_N"/>
</dbReference>
<keyword evidence="8" id="KW-1185">Reference proteome</keyword>
<name>A0ABU4BSA1_RHOGO</name>
<protein>
    <submittedName>
        <fullName evidence="7">Tyrosine-type recombinase/integrase</fullName>
    </submittedName>
</protein>
<evidence type="ECO:0000256" key="1">
    <source>
        <dbReference type="ARBA" id="ARBA00022908"/>
    </source>
</evidence>
<keyword evidence="1" id="KW-0229">DNA integration</keyword>
<dbReference type="PROSITE" id="PS51898">
    <property type="entry name" value="TYR_RECOMBINASE"/>
    <property type="match status" value="1"/>
</dbReference>
<dbReference type="RefSeq" id="WP_317541305.1">
    <property type="nucleotide sequence ID" value="NZ_JAWLKB010000004.1"/>
</dbReference>
<evidence type="ECO:0000313" key="8">
    <source>
        <dbReference type="Proteomes" id="UP001185927"/>
    </source>
</evidence>
<dbReference type="Proteomes" id="UP001185927">
    <property type="component" value="Unassembled WGS sequence"/>
</dbReference>
<dbReference type="Pfam" id="PF00589">
    <property type="entry name" value="Phage_integrase"/>
    <property type="match status" value="1"/>
</dbReference>
<proteinExistence type="predicted"/>
<evidence type="ECO:0000313" key="7">
    <source>
        <dbReference type="EMBL" id="MDV6267095.1"/>
    </source>
</evidence>
<dbReference type="PANTHER" id="PTHR30349:SF81">
    <property type="entry name" value="TYROSINE RECOMBINASE XERC"/>
    <property type="match status" value="1"/>
</dbReference>
<keyword evidence="3" id="KW-0233">DNA recombination</keyword>
<feature type="domain" description="Core-binding (CB)" evidence="6">
    <location>
        <begin position="21"/>
        <end position="101"/>
    </location>
</feature>
<gene>
    <name evidence="7" type="ORF">R3Q16_10815</name>
</gene>
<dbReference type="PROSITE" id="PS51900">
    <property type="entry name" value="CB"/>
    <property type="match status" value="1"/>
</dbReference>
<feature type="domain" description="Tyr recombinase" evidence="5">
    <location>
        <begin position="124"/>
        <end position="301"/>
    </location>
</feature>
<dbReference type="InterPro" id="IPR013762">
    <property type="entry name" value="Integrase-like_cat_sf"/>
</dbReference>
<accession>A0ABU4BSA1</accession>
<dbReference type="SUPFAM" id="SSF56349">
    <property type="entry name" value="DNA breaking-rejoining enzymes"/>
    <property type="match status" value="1"/>
</dbReference>
<keyword evidence="2 4" id="KW-0238">DNA-binding</keyword>
<dbReference type="Gene3D" id="1.10.150.130">
    <property type="match status" value="1"/>
</dbReference>
<evidence type="ECO:0000256" key="3">
    <source>
        <dbReference type="ARBA" id="ARBA00023172"/>
    </source>
</evidence>
<dbReference type="InterPro" id="IPR044068">
    <property type="entry name" value="CB"/>
</dbReference>